<accession>A0A545AI69</accession>
<feature type="transmembrane region" description="Helical" evidence="8">
    <location>
        <begin position="221"/>
        <end position="243"/>
    </location>
</feature>
<feature type="transmembrane region" description="Helical" evidence="8">
    <location>
        <begin position="51"/>
        <end position="68"/>
    </location>
</feature>
<keyword evidence="4 8" id="KW-0812">Transmembrane</keyword>
<keyword evidence="6 8" id="KW-0472">Membrane</keyword>
<feature type="transmembrane region" description="Helical" evidence="8">
    <location>
        <begin position="301"/>
        <end position="321"/>
    </location>
</feature>
<dbReference type="CDD" id="cd17321">
    <property type="entry name" value="MFS_MMR_MDR_like"/>
    <property type="match status" value="1"/>
</dbReference>
<keyword evidence="3" id="KW-1003">Cell membrane</keyword>
<evidence type="ECO:0000259" key="9">
    <source>
        <dbReference type="PROSITE" id="PS50850"/>
    </source>
</evidence>
<evidence type="ECO:0000256" key="7">
    <source>
        <dbReference type="SAM" id="MobiDB-lite"/>
    </source>
</evidence>
<evidence type="ECO:0000256" key="5">
    <source>
        <dbReference type="ARBA" id="ARBA00022989"/>
    </source>
</evidence>
<reference evidence="10 11" key="1">
    <citation type="submission" date="2019-07" db="EMBL/GenBank/DDBJ databases">
        <title>Cryptosporangium phraense sp. nov., isolated from plant litter.</title>
        <authorList>
            <person name="Suriyachadkun C."/>
        </authorList>
    </citation>
    <scope>NUCLEOTIDE SEQUENCE [LARGE SCALE GENOMIC DNA]</scope>
    <source>
        <strain evidence="10 11">A-T 5661</strain>
    </source>
</reference>
<dbReference type="OrthoDB" id="9781469at2"/>
<evidence type="ECO:0000256" key="3">
    <source>
        <dbReference type="ARBA" id="ARBA00022475"/>
    </source>
</evidence>
<evidence type="ECO:0000256" key="8">
    <source>
        <dbReference type="SAM" id="Phobius"/>
    </source>
</evidence>
<gene>
    <name evidence="10" type="ORF">FL583_32060</name>
</gene>
<keyword evidence="2" id="KW-0813">Transport</keyword>
<organism evidence="10 11">
    <name type="scientific">Cryptosporangium phraense</name>
    <dbReference type="NCBI Taxonomy" id="2593070"/>
    <lineage>
        <taxon>Bacteria</taxon>
        <taxon>Bacillati</taxon>
        <taxon>Actinomycetota</taxon>
        <taxon>Actinomycetes</taxon>
        <taxon>Cryptosporangiales</taxon>
        <taxon>Cryptosporangiaceae</taxon>
        <taxon>Cryptosporangium</taxon>
    </lineage>
</organism>
<comment type="caution">
    <text evidence="10">The sequence shown here is derived from an EMBL/GenBank/DDBJ whole genome shotgun (WGS) entry which is preliminary data.</text>
</comment>
<sequence>MKPRHPGWTLLVVCAAVFMLLLDLTVVAVALGDLQHDFDASLSELQWVVDAYTLPLAGLLLTAATLGDRIGRRRIFAAGLALFTLGSLACALAWSALSLDAFRGLQGVGAALLFGTALPLLGAAFPEPKRRAGAIGVFGATLTGATAVGPLVGGALVDGPGWRWIFLINVPIGIAALVVTALRLAESRPENPRKADWPGTALLTGGLFALLLGLIRGHEEGWGSALIVGLFVAAGVLIGGFLVRQATAAQPMMDLSLFRSPTFSGVSLSVFVISAALVGATTYLSLYFLNTLGYTPFEAGLRFLPLTVASFVAAPIAAQLVHRVSPRILVGGSVLVAALGMALMTQLDGDSAWTVLIPGFVVAGIGMGVSGAVVSSVSLAAVEPTRAGMATGVVNTLRQLGVAAGVAIWGVVFQARVGDELTSQLHGSGLPVDKLADAAGSGAGAQIARAVPAPLQEIVADAARAAGAAGLDRLMLIGAIATAVVGVAALVLVRVPAEPPSHADVSREADATRDEVPEMA</sequence>
<dbReference type="PANTHER" id="PTHR42718">
    <property type="entry name" value="MAJOR FACILITATOR SUPERFAMILY MULTIDRUG TRANSPORTER MFSC"/>
    <property type="match status" value="1"/>
</dbReference>
<dbReference type="InterPro" id="IPR036259">
    <property type="entry name" value="MFS_trans_sf"/>
</dbReference>
<evidence type="ECO:0000256" key="4">
    <source>
        <dbReference type="ARBA" id="ARBA00022692"/>
    </source>
</evidence>
<feature type="transmembrane region" description="Helical" evidence="8">
    <location>
        <begin position="474"/>
        <end position="493"/>
    </location>
</feature>
<comment type="subcellular location">
    <subcellularLocation>
        <location evidence="1">Cell membrane</location>
        <topology evidence="1">Multi-pass membrane protein</topology>
    </subcellularLocation>
</comment>
<dbReference type="InterPro" id="IPR004638">
    <property type="entry name" value="EmrB-like"/>
</dbReference>
<feature type="transmembrane region" description="Helical" evidence="8">
    <location>
        <begin position="103"/>
        <end position="125"/>
    </location>
</feature>
<dbReference type="AlphaFoldDB" id="A0A545AI69"/>
<feature type="transmembrane region" description="Helical" evidence="8">
    <location>
        <begin position="164"/>
        <end position="185"/>
    </location>
</feature>
<protein>
    <submittedName>
        <fullName evidence="10">MFS transporter</fullName>
    </submittedName>
</protein>
<dbReference type="GO" id="GO:0005886">
    <property type="term" value="C:plasma membrane"/>
    <property type="evidence" value="ECO:0007669"/>
    <property type="project" value="UniProtKB-SubCell"/>
</dbReference>
<dbReference type="InParanoid" id="A0A545AI69"/>
<dbReference type="Gene3D" id="1.20.1720.10">
    <property type="entry name" value="Multidrug resistance protein D"/>
    <property type="match status" value="1"/>
</dbReference>
<dbReference type="RefSeq" id="WP_142708617.1">
    <property type="nucleotide sequence ID" value="NZ_VIRS01000031.1"/>
</dbReference>
<dbReference type="SUPFAM" id="SSF103473">
    <property type="entry name" value="MFS general substrate transporter"/>
    <property type="match status" value="1"/>
</dbReference>
<evidence type="ECO:0000313" key="10">
    <source>
        <dbReference type="EMBL" id="TQS41012.1"/>
    </source>
</evidence>
<dbReference type="NCBIfam" id="TIGR00711">
    <property type="entry name" value="efflux_EmrB"/>
    <property type="match status" value="1"/>
</dbReference>
<dbReference type="Proteomes" id="UP000317982">
    <property type="component" value="Unassembled WGS sequence"/>
</dbReference>
<evidence type="ECO:0000256" key="2">
    <source>
        <dbReference type="ARBA" id="ARBA00022448"/>
    </source>
</evidence>
<feature type="domain" description="Major facilitator superfamily (MFS) profile" evidence="9">
    <location>
        <begin position="9"/>
        <end position="496"/>
    </location>
</feature>
<dbReference type="Gene3D" id="1.20.1250.20">
    <property type="entry name" value="MFS general substrate transporter like domains"/>
    <property type="match status" value="1"/>
</dbReference>
<keyword evidence="5 8" id="KW-1133">Transmembrane helix</keyword>
<dbReference type="GO" id="GO:0022857">
    <property type="term" value="F:transmembrane transporter activity"/>
    <property type="evidence" value="ECO:0007669"/>
    <property type="project" value="InterPro"/>
</dbReference>
<dbReference type="PANTHER" id="PTHR42718:SF49">
    <property type="entry name" value="EXPORT PROTEIN"/>
    <property type="match status" value="1"/>
</dbReference>
<evidence type="ECO:0000256" key="1">
    <source>
        <dbReference type="ARBA" id="ARBA00004651"/>
    </source>
</evidence>
<dbReference type="InterPro" id="IPR011701">
    <property type="entry name" value="MFS"/>
</dbReference>
<feature type="transmembrane region" description="Helical" evidence="8">
    <location>
        <begin position="132"/>
        <end position="152"/>
    </location>
</feature>
<dbReference type="EMBL" id="VIRS01000031">
    <property type="protein sequence ID" value="TQS41012.1"/>
    <property type="molecule type" value="Genomic_DNA"/>
</dbReference>
<evidence type="ECO:0000256" key="6">
    <source>
        <dbReference type="ARBA" id="ARBA00023136"/>
    </source>
</evidence>
<proteinExistence type="predicted"/>
<dbReference type="PROSITE" id="PS50850">
    <property type="entry name" value="MFS"/>
    <property type="match status" value="1"/>
</dbReference>
<feature type="region of interest" description="Disordered" evidence="7">
    <location>
        <begin position="501"/>
        <end position="520"/>
    </location>
</feature>
<dbReference type="Pfam" id="PF07690">
    <property type="entry name" value="MFS_1"/>
    <property type="match status" value="1"/>
</dbReference>
<feature type="transmembrane region" description="Helical" evidence="8">
    <location>
        <begin position="353"/>
        <end position="382"/>
    </location>
</feature>
<feature type="transmembrane region" description="Helical" evidence="8">
    <location>
        <begin position="197"/>
        <end position="215"/>
    </location>
</feature>
<dbReference type="InterPro" id="IPR020846">
    <property type="entry name" value="MFS_dom"/>
</dbReference>
<feature type="transmembrane region" description="Helical" evidence="8">
    <location>
        <begin position="328"/>
        <end position="347"/>
    </location>
</feature>
<evidence type="ECO:0000313" key="11">
    <source>
        <dbReference type="Proteomes" id="UP000317982"/>
    </source>
</evidence>
<keyword evidence="11" id="KW-1185">Reference proteome</keyword>
<name>A0A545AI69_9ACTN</name>
<feature type="transmembrane region" description="Helical" evidence="8">
    <location>
        <begin position="75"/>
        <end position="97"/>
    </location>
</feature>
<feature type="compositionally biased region" description="Basic and acidic residues" evidence="7">
    <location>
        <begin position="504"/>
        <end position="520"/>
    </location>
</feature>
<feature type="transmembrane region" description="Helical" evidence="8">
    <location>
        <begin position="7"/>
        <end position="31"/>
    </location>
</feature>
<feature type="transmembrane region" description="Helical" evidence="8">
    <location>
        <begin position="263"/>
        <end position="289"/>
    </location>
</feature>